<feature type="compositionally biased region" description="Basic and acidic residues" evidence="1">
    <location>
        <begin position="43"/>
        <end position="72"/>
    </location>
</feature>
<evidence type="ECO:0000313" key="2">
    <source>
        <dbReference type="EMBL" id="EZA55577.1"/>
    </source>
</evidence>
<dbReference type="EMBL" id="KK107199">
    <property type="protein sequence ID" value="EZA55577.1"/>
    <property type="molecule type" value="Genomic_DNA"/>
</dbReference>
<accession>A0A026WHP2</accession>
<proteinExistence type="predicted"/>
<dbReference type="Proteomes" id="UP000053097">
    <property type="component" value="Unassembled WGS sequence"/>
</dbReference>
<evidence type="ECO:0000256" key="1">
    <source>
        <dbReference type="SAM" id="MobiDB-lite"/>
    </source>
</evidence>
<keyword evidence="3" id="KW-1185">Reference proteome</keyword>
<dbReference type="AlphaFoldDB" id="A0A026WHP2"/>
<organism evidence="2 3">
    <name type="scientific">Ooceraea biroi</name>
    <name type="common">Clonal raider ant</name>
    <name type="synonym">Cerapachys biroi</name>
    <dbReference type="NCBI Taxonomy" id="2015173"/>
    <lineage>
        <taxon>Eukaryota</taxon>
        <taxon>Metazoa</taxon>
        <taxon>Ecdysozoa</taxon>
        <taxon>Arthropoda</taxon>
        <taxon>Hexapoda</taxon>
        <taxon>Insecta</taxon>
        <taxon>Pterygota</taxon>
        <taxon>Neoptera</taxon>
        <taxon>Endopterygota</taxon>
        <taxon>Hymenoptera</taxon>
        <taxon>Apocrita</taxon>
        <taxon>Aculeata</taxon>
        <taxon>Formicoidea</taxon>
        <taxon>Formicidae</taxon>
        <taxon>Dorylinae</taxon>
        <taxon>Ooceraea</taxon>
    </lineage>
</organism>
<reference evidence="2 3" key="1">
    <citation type="journal article" date="2014" name="Curr. Biol.">
        <title>The genome of the clonal raider ant Cerapachys biroi.</title>
        <authorList>
            <person name="Oxley P.R."/>
            <person name="Ji L."/>
            <person name="Fetter-Pruneda I."/>
            <person name="McKenzie S.K."/>
            <person name="Li C."/>
            <person name="Hu H."/>
            <person name="Zhang G."/>
            <person name="Kronauer D.J."/>
        </authorList>
    </citation>
    <scope>NUCLEOTIDE SEQUENCE [LARGE SCALE GENOMIC DNA]</scope>
</reference>
<gene>
    <name evidence="2" type="ORF">X777_03832</name>
</gene>
<sequence>MTGLLRRGEESGGYDRRRVQIITIIIFPGNMAAERGWPPGSLVKERRRESERERERVNRVKEGGSARRASREGYHNITNHRRRDVSIQPLTLTLARSSPPRARLSCTCPPRSRIMPPPRPQQPSRRFAYTVPKFPTRNSHERSHPAIVALYIPTPRPFIPLSLSLSLFLFFPPLPPPPPSLPPPPPPPPRSPSAILPLVALPRPSPSHSISASAVLRIYDPVENVRPYPRHDLALVSTPNGSRRSTRILA</sequence>
<evidence type="ECO:0000313" key="3">
    <source>
        <dbReference type="Proteomes" id="UP000053097"/>
    </source>
</evidence>
<feature type="region of interest" description="Disordered" evidence="1">
    <location>
        <begin position="36"/>
        <end position="72"/>
    </location>
</feature>
<name>A0A026WHP2_OOCBI</name>
<feature type="region of interest" description="Disordered" evidence="1">
    <location>
        <begin position="98"/>
        <end position="125"/>
    </location>
</feature>
<protein>
    <submittedName>
        <fullName evidence="2">Uncharacterized protein</fullName>
    </submittedName>
</protein>